<evidence type="ECO:0000256" key="7">
    <source>
        <dbReference type="ARBA" id="ARBA00022741"/>
    </source>
</evidence>
<evidence type="ECO:0000313" key="12">
    <source>
        <dbReference type="EMBL" id="TFK48573.1"/>
    </source>
</evidence>
<evidence type="ECO:0000256" key="2">
    <source>
        <dbReference type="ARBA" id="ARBA00009256"/>
    </source>
</evidence>
<evidence type="ECO:0000256" key="5">
    <source>
        <dbReference type="ARBA" id="ARBA00022598"/>
    </source>
</evidence>
<dbReference type="InterPro" id="IPR042176">
    <property type="entry name" value="Pantoate_ligase_C"/>
</dbReference>
<keyword evidence="7" id="KW-0547">Nucleotide-binding</keyword>
<reference evidence="12 13" key="1">
    <citation type="journal article" date="2019" name="Nat. Ecol. Evol.">
        <title>Megaphylogeny resolves global patterns of mushroom evolution.</title>
        <authorList>
            <person name="Varga T."/>
            <person name="Krizsan K."/>
            <person name="Foldi C."/>
            <person name="Dima B."/>
            <person name="Sanchez-Garcia M."/>
            <person name="Sanchez-Ramirez S."/>
            <person name="Szollosi G.J."/>
            <person name="Szarkandi J.G."/>
            <person name="Papp V."/>
            <person name="Albert L."/>
            <person name="Andreopoulos W."/>
            <person name="Angelini C."/>
            <person name="Antonin V."/>
            <person name="Barry K.W."/>
            <person name="Bougher N.L."/>
            <person name="Buchanan P."/>
            <person name="Buyck B."/>
            <person name="Bense V."/>
            <person name="Catcheside P."/>
            <person name="Chovatia M."/>
            <person name="Cooper J."/>
            <person name="Damon W."/>
            <person name="Desjardin D."/>
            <person name="Finy P."/>
            <person name="Geml J."/>
            <person name="Haridas S."/>
            <person name="Hughes K."/>
            <person name="Justo A."/>
            <person name="Karasinski D."/>
            <person name="Kautmanova I."/>
            <person name="Kiss B."/>
            <person name="Kocsube S."/>
            <person name="Kotiranta H."/>
            <person name="LaButti K.M."/>
            <person name="Lechner B.E."/>
            <person name="Liimatainen K."/>
            <person name="Lipzen A."/>
            <person name="Lukacs Z."/>
            <person name="Mihaltcheva S."/>
            <person name="Morgado L.N."/>
            <person name="Niskanen T."/>
            <person name="Noordeloos M.E."/>
            <person name="Ohm R.A."/>
            <person name="Ortiz-Santana B."/>
            <person name="Ovrebo C."/>
            <person name="Racz N."/>
            <person name="Riley R."/>
            <person name="Savchenko A."/>
            <person name="Shiryaev A."/>
            <person name="Soop K."/>
            <person name="Spirin V."/>
            <person name="Szebenyi C."/>
            <person name="Tomsovsky M."/>
            <person name="Tulloss R.E."/>
            <person name="Uehling J."/>
            <person name="Grigoriev I.V."/>
            <person name="Vagvolgyi C."/>
            <person name="Papp T."/>
            <person name="Martin F.M."/>
            <person name="Miettinen O."/>
            <person name="Hibbett D.S."/>
            <person name="Nagy L.G."/>
        </authorList>
    </citation>
    <scope>NUCLEOTIDE SEQUENCE [LARGE SCALE GENOMIC DNA]</scope>
    <source>
        <strain evidence="12 13">OMC1185</strain>
    </source>
</reference>
<keyword evidence="5 12" id="KW-0436">Ligase</keyword>
<evidence type="ECO:0000256" key="10">
    <source>
        <dbReference type="ARBA" id="ARBA00032806"/>
    </source>
</evidence>
<organism evidence="12 13">
    <name type="scientific">Heliocybe sulcata</name>
    <dbReference type="NCBI Taxonomy" id="5364"/>
    <lineage>
        <taxon>Eukaryota</taxon>
        <taxon>Fungi</taxon>
        <taxon>Dikarya</taxon>
        <taxon>Basidiomycota</taxon>
        <taxon>Agaricomycotina</taxon>
        <taxon>Agaricomycetes</taxon>
        <taxon>Gloeophyllales</taxon>
        <taxon>Gloeophyllaceae</taxon>
        <taxon>Heliocybe</taxon>
    </lineage>
</organism>
<dbReference type="EMBL" id="ML213519">
    <property type="protein sequence ID" value="TFK48573.1"/>
    <property type="molecule type" value="Genomic_DNA"/>
</dbReference>
<evidence type="ECO:0000256" key="9">
    <source>
        <dbReference type="ARBA" id="ARBA00029902"/>
    </source>
</evidence>
<evidence type="ECO:0000256" key="1">
    <source>
        <dbReference type="ARBA" id="ARBA00004990"/>
    </source>
</evidence>
<sequence length="374" mass="41039">MLKLPIAHKLNGLYRTHLILPCRAMSTANTGSNMPNHLTDTLPTSAIPVFTTLNSLRAWRRKASDDRRTVGFVPTMGALHDGHLSLVNHSLANNDLTVVSIFVNPTQFAPHEDLATYPRTLPRDLELLSALSYTVEDSEGNANTARERTPSAVFLPSVQEMYPSGVSQQVSTQKGTFVEVKGYGEQMEGKSRPSFFRGVATVVTKLFNAVEPTNAYFGQKDIQQGLLLRRLVRDLLLSHPDPEHLHILPTARDAADELALSSRNVHLSPAERHFAPALYAALKAARDYWDAGHSKDDTVKVALQSFEKSRQDFAGEVDVRLDYIDMNDVETFDVVDGNATSAAGKPIILSGAVWLGTTRLIDNIILGDDGTIIG</sequence>
<dbReference type="PANTHER" id="PTHR21299:SF1">
    <property type="entry name" value="PANTOATE--BETA-ALANINE LIGASE"/>
    <property type="match status" value="1"/>
</dbReference>
<evidence type="ECO:0000256" key="11">
    <source>
        <dbReference type="ARBA" id="ARBA00048258"/>
    </source>
</evidence>
<proteinExistence type="inferred from homology"/>
<dbReference type="Gene3D" id="3.40.50.620">
    <property type="entry name" value="HUPs"/>
    <property type="match status" value="1"/>
</dbReference>
<name>A0A5C3MUG5_9AGAM</name>
<evidence type="ECO:0000256" key="3">
    <source>
        <dbReference type="ARBA" id="ARBA00012219"/>
    </source>
</evidence>
<gene>
    <name evidence="12" type="ORF">OE88DRAFT_543459</name>
</gene>
<dbReference type="NCBIfam" id="TIGR00018">
    <property type="entry name" value="panC"/>
    <property type="match status" value="1"/>
</dbReference>
<protein>
    <recommendedName>
        <fullName evidence="4">Pantoate--beta-alanine ligase</fullName>
        <ecNumber evidence="3">6.3.2.1</ecNumber>
    </recommendedName>
    <alternativeName>
        <fullName evidence="10">Pantoate-activating enzyme</fullName>
    </alternativeName>
    <alternativeName>
        <fullName evidence="9">Pantothenate synthetase</fullName>
    </alternativeName>
</protein>
<dbReference type="GO" id="GO:0005524">
    <property type="term" value="F:ATP binding"/>
    <property type="evidence" value="ECO:0007669"/>
    <property type="project" value="UniProtKB-KW"/>
</dbReference>
<keyword evidence="6" id="KW-0566">Pantothenate biosynthesis</keyword>
<evidence type="ECO:0000256" key="8">
    <source>
        <dbReference type="ARBA" id="ARBA00022840"/>
    </source>
</evidence>
<dbReference type="Pfam" id="PF02569">
    <property type="entry name" value="Pantoate_ligase"/>
    <property type="match status" value="1"/>
</dbReference>
<dbReference type="STRING" id="5364.A0A5C3MUG5"/>
<keyword evidence="13" id="KW-1185">Reference proteome</keyword>
<dbReference type="PANTHER" id="PTHR21299">
    <property type="entry name" value="CYTIDYLATE KINASE/PANTOATE-BETA-ALANINE LIGASE"/>
    <property type="match status" value="1"/>
</dbReference>
<dbReference type="UniPathway" id="UPA00028">
    <property type="reaction ID" value="UER00005"/>
</dbReference>
<dbReference type="GO" id="GO:0004592">
    <property type="term" value="F:pantoate-beta-alanine ligase activity"/>
    <property type="evidence" value="ECO:0007669"/>
    <property type="project" value="UniProtKB-EC"/>
</dbReference>
<dbReference type="AlphaFoldDB" id="A0A5C3MUG5"/>
<dbReference type="InterPro" id="IPR003721">
    <property type="entry name" value="Pantoate_ligase"/>
</dbReference>
<comment type="catalytic activity">
    <reaction evidence="11">
        <text>(R)-pantoate + beta-alanine + ATP = (R)-pantothenate + AMP + diphosphate + H(+)</text>
        <dbReference type="Rhea" id="RHEA:10912"/>
        <dbReference type="ChEBI" id="CHEBI:15378"/>
        <dbReference type="ChEBI" id="CHEBI:15980"/>
        <dbReference type="ChEBI" id="CHEBI:29032"/>
        <dbReference type="ChEBI" id="CHEBI:30616"/>
        <dbReference type="ChEBI" id="CHEBI:33019"/>
        <dbReference type="ChEBI" id="CHEBI:57966"/>
        <dbReference type="ChEBI" id="CHEBI:456215"/>
        <dbReference type="EC" id="6.3.2.1"/>
    </reaction>
</comment>
<dbReference type="OrthoDB" id="2020436at2759"/>
<dbReference type="InterPro" id="IPR014729">
    <property type="entry name" value="Rossmann-like_a/b/a_fold"/>
</dbReference>
<dbReference type="FunFam" id="3.40.50.620:FF:000013">
    <property type="entry name" value="Pantothenate synthetase"/>
    <property type="match status" value="1"/>
</dbReference>
<dbReference type="HAMAP" id="MF_00158">
    <property type="entry name" value="PanC"/>
    <property type="match status" value="1"/>
</dbReference>
<keyword evidence="8" id="KW-0067">ATP-binding</keyword>
<comment type="pathway">
    <text evidence="1">Cofactor biosynthesis; (R)-pantothenate biosynthesis; (R)-pantothenate from (R)-pantoate and beta-alanine: step 1/1.</text>
</comment>
<evidence type="ECO:0000256" key="6">
    <source>
        <dbReference type="ARBA" id="ARBA00022655"/>
    </source>
</evidence>
<dbReference type="EC" id="6.3.2.1" evidence="3"/>
<dbReference type="SUPFAM" id="SSF52374">
    <property type="entry name" value="Nucleotidylyl transferase"/>
    <property type="match status" value="1"/>
</dbReference>
<accession>A0A5C3MUG5</accession>
<comment type="similarity">
    <text evidence="2">Belongs to the pantothenate synthetase family.</text>
</comment>
<dbReference type="Gene3D" id="3.30.1300.10">
    <property type="entry name" value="Pantoate-beta-alanine ligase, C-terminal domain"/>
    <property type="match status" value="1"/>
</dbReference>
<evidence type="ECO:0000256" key="4">
    <source>
        <dbReference type="ARBA" id="ARBA00015647"/>
    </source>
</evidence>
<dbReference type="Proteomes" id="UP000305948">
    <property type="component" value="Unassembled WGS sequence"/>
</dbReference>
<evidence type="ECO:0000313" key="13">
    <source>
        <dbReference type="Proteomes" id="UP000305948"/>
    </source>
</evidence>
<dbReference type="GO" id="GO:0015940">
    <property type="term" value="P:pantothenate biosynthetic process"/>
    <property type="evidence" value="ECO:0007669"/>
    <property type="project" value="UniProtKB-UniPathway"/>
</dbReference>